<protein>
    <submittedName>
        <fullName evidence="5">Type II toxin-antitoxin system HipA family toxin</fullName>
    </submittedName>
</protein>
<organism evidence="5 6">
    <name type="scientific">Piscinibacter terrae</name>
    <dbReference type="NCBI Taxonomy" id="2496871"/>
    <lineage>
        <taxon>Bacteria</taxon>
        <taxon>Pseudomonadati</taxon>
        <taxon>Pseudomonadota</taxon>
        <taxon>Betaproteobacteria</taxon>
        <taxon>Burkholderiales</taxon>
        <taxon>Sphaerotilaceae</taxon>
        <taxon>Piscinibacter</taxon>
    </lineage>
</organism>
<evidence type="ECO:0000259" key="4">
    <source>
        <dbReference type="Pfam" id="PF07804"/>
    </source>
</evidence>
<comment type="similarity">
    <text evidence="1">Belongs to the HipA Ser/Thr kinase family.</text>
</comment>
<dbReference type="InterPro" id="IPR052028">
    <property type="entry name" value="HipA_Ser/Thr_kinase"/>
</dbReference>
<dbReference type="InterPro" id="IPR012893">
    <property type="entry name" value="HipA-like_C"/>
</dbReference>
<evidence type="ECO:0000256" key="2">
    <source>
        <dbReference type="ARBA" id="ARBA00022679"/>
    </source>
</evidence>
<dbReference type="Pfam" id="PF07804">
    <property type="entry name" value="HipA_C"/>
    <property type="match status" value="1"/>
</dbReference>
<keyword evidence="3" id="KW-0418">Kinase</keyword>
<dbReference type="Gene3D" id="1.10.1070.20">
    <property type="match status" value="1"/>
</dbReference>
<gene>
    <name evidence="5" type="ORF">DZC73_19850</name>
</gene>
<dbReference type="PANTHER" id="PTHR37419">
    <property type="entry name" value="SERINE/THREONINE-PROTEIN KINASE TOXIN HIPA"/>
    <property type="match status" value="1"/>
</dbReference>
<dbReference type="RefSeq" id="WP_124542103.1">
    <property type="nucleotide sequence ID" value="NZ_QUSW01000005.1"/>
</dbReference>
<comment type="caution">
    <text evidence="5">The sequence shown here is derived from an EMBL/GenBank/DDBJ whole genome shotgun (WGS) entry which is preliminary data.</text>
</comment>
<keyword evidence="6" id="KW-1185">Reference proteome</keyword>
<reference evidence="5 6" key="2">
    <citation type="submission" date="2018-12" db="EMBL/GenBank/DDBJ databases">
        <title>Rhizobacter gummiphilus sp. nov., a rubber-degrading bacterium isolated from the soil of a botanical garden in Japan.</title>
        <authorList>
            <person name="Shunsuke S.S."/>
        </authorList>
    </citation>
    <scope>NUCLEOTIDE SEQUENCE [LARGE SCALE GENOMIC DNA]</scope>
    <source>
        <strain evidence="5 6">S-16</strain>
    </source>
</reference>
<proteinExistence type="inferred from homology"/>
<dbReference type="PANTHER" id="PTHR37419:SF8">
    <property type="entry name" value="TOXIN YJJJ"/>
    <property type="match status" value="1"/>
</dbReference>
<reference evidence="5 6" key="1">
    <citation type="submission" date="2018-08" db="EMBL/GenBank/DDBJ databases">
        <authorList>
            <person name="Khan S.A."/>
            <person name="Jeon C.O."/>
            <person name="Chun B.H."/>
            <person name="Jeong S.E."/>
        </authorList>
    </citation>
    <scope>NUCLEOTIDE SEQUENCE [LARGE SCALE GENOMIC DNA]</scope>
    <source>
        <strain evidence="5 6">S-16</strain>
    </source>
</reference>
<dbReference type="GO" id="GO:0005829">
    <property type="term" value="C:cytosol"/>
    <property type="evidence" value="ECO:0007669"/>
    <property type="project" value="TreeGrafter"/>
</dbReference>
<dbReference type="GO" id="GO:0004674">
    <property type="term" value="F:protein serine/threonine kinase activity"/>
    <property type="evidence" value="ECO:0007669"/>
    <property type="project" value="TreeGrafter"/>
</dbReference>
<dbReference type="Proteomes" id="UP000267464">
    <property type="component" value="Unassembled WGS sequence"/>
</dbReference>
<dbReference type="OrthoDB" id="9805913at2"/>
<evidence type="ECO:0000256" key="3">
    <source>
        <dbReference type="ARBA" id="ARBA00022777"/>
    </source>
</evidence>
<dbReference type="EMBL" id="QUSW01000005">
    <property type="protein sequence ID" value="RQP23350.1"/>
    <property type="molecule type" value="Genomic_DNA"/>
</dbReference>
<name>A0A3N7HMK5_9BURK</name>
<accession>A0A3N7HMK5</accession>
<evidence type="ECO:0000256" key="1">
    <source>
        <dbReference type="ARBA" id="ARBA00010164"/>
    </source>
</evidence>
<dbReference type="AlphaFoldDB" id="A0A3N7HMK5"/>
<keyword evidence="2" id="KW-0808">Transferase</keyword>
<evidence type="ECO:0000313" key="6">
    <source>
        <dbReference type="Proteomes" id="UP000267464"/>
    </source>
</evidence>
<sequence length="417" mass="45410">MTSEAAVYVWIWLPGCPDPVVCGRFTRHSLGSGAHTGTFVYGQSYLTRPQALAIDPIVLPLNEQPVTTTHLNGWFSVLQDSGPDDWGRRLIDRLHGPQDDLGYLLLSRGQSVGALGFSTDPDTPPAGHGQVPGTSSLKRLIDIHRIIEAGGDVDDDDRELLVQGTSAGGARPKTTIEAAGSLWLAKFPSARDNADLPPVPIMEATLLSLAQECGIRVPAHRLVRVGKAPVLLVERFDRDQLPGGGHGRRRYASAKTLLWSQPEVQMYSFMGSYTNLANRMRVWERTPSAHIRELYQRIAFNCLVGNTDDHDRNTGFVANEDGFFELSPAFDLTARPATRRMMLAMAFGAEGAAVTLDNLLSESNRFGVTADEAQHLVHAQWQTIKASLVDLLRANGCAARTAKSALASMPGQVFFSS</sequence>
<evidence type="ECO:0000313" key="5">
    <source>
        <dbReference type="EMBL" id="RQP23350.1"/>
    </source>
</evidence>
<feature type="domain" description="HipA-like C-terminal" evidence="4">
    <location>
        <begin position="165"/>
        <end position="385"/>
    </location>
</feature>